<feature type="region of interest" description="Disordered" evidence="1">
    <location>
        <begin position="114"/>
        <end position="149"/>
    </location>
</feature>
<evidence type="ECO:0000313" key="2">
    <source>
        <dbReference type="EMBL" id="KAJ8880472.1"/>
    </source>
</evidence>
<evidence type="ECO:0000256" key="1">
    <source>
        <dbReference type="SAM" id="MobiDB-lite"/>
    </source>
</evidence>
<accession>A0ABQ9H844</accession>
<feature type="compositionally biased region" description="Basic and acidic residues" evidence="1">
    <location>
        <begin position="114"/>
        <end position="126"/>
    </location>
</feature>
<dbReference type="EMBL" id="JARBHB010000006">
    <property type="protein sequence ID" value="KAJ8880472.1"/>
    <property type="molecule type" value="Genomic_DNA"/>
</dbReference>
<gene>
    <name evidence="2" type="ORF">PR048_016942</name>
</gene>
<organism evidence="2 3">
    <name type="scientific">Dryococelus australis</name>
    <dbReference type="NCBI Taxonomy" id="614101"/>
    <lineage>
        <taxon>Eukaryota</taxon>
        <taxon>Metazoa</taxon>
        <taxon>Ecdysozoa</taxon>
        <taxon>Arthropoda</taxon>
        <taxon>Hexapoda</taxon>
        <taxon>Insecta</taxon>
        <taxon>Pterygota</taxon>
        <taxon>Neoptera</taxon>
        <taxon>Polyneoptera</taxon>
        <taxon>Phasmatodea</taxon>
        <taxon>Verophasmatodea</taxon>
        <taxon>Anareolatae</taxon>
        <taxon>Phasmatidae</taxon>
        <taxon>Eurycanthinae</taxon>
        <taxon>Dryococelus</taxon>
    </lineage>
</organism>
<sequence length="280" mass="30477">MGAPRGSGKVPGITKLINKTFRPCLGIVRGFRWATRPSHMRLQTPACVISPVISPLVAGGWGWGLLFVLSSLFGVSVMYEVHQQQVHIFGRLLTWGPWEPMRVIEVSIEQRRNERAGKREIPEKTRRPTASSDTIPTCENPESAGESPGAISRLKRAIATKREALEWRAALLSIAVESPTYTRRTRDSGAVVVRLLASHHGESGSISGGLALGFLHVGILQDDDAGRLVFSGISRSPPLLHSGALHTHLTSSPSALKASMLPAAQIYPVHYKQHGDDTEH</sequence>
<proteinExistence type="predicted"/>
<keyword evidence="3" id="KW-1185">Reference proteome</keyword>
<feature type="compositionally biased region" description="Polar residues" evidence="1">
    <location>
        <begin position="128"/>
        <end position="137"/>
    </location>
</feature>
<evidence type="ECO:0000313" key="3">
    <source>
        <dbReference type="Proteomes" id="UP001159363"/>
    </source>
</evidence>
<name>A0ABQ9H844_9NEOP</name>
<reference evidence="2 3" key="1">
    <citation type="submission" date="2023-02" db="EMBL/GenBank/DDBJ databases">
        <title>LHISI_Scaffold_Assembly.</title>
        <authorList>
            <person name="Stuart O.P."/>
            <person name="Cleave R."/>
            <person name="Magrath M.J.L."/>
            <person name="Mikheyev A.S."/>
        </authorList>
    </citation>
    <scope>NUCLEOTIDE SEQUENCE [LARGE SCALE GENOMIC DNA]</scope>
    <source>
        <strain evidence="2">Daus_M_001</strain>
        <tissue evidence="2">Leg muscle</tissue>
    </source>
</reference>
<comment type="caution">
    <text evidence="2">The sequence shown here is derived from an EMBL/GenBank/DDBJ whole genome shotgun (WGS) entry which is preliminary data.</text>
</comment>
<dbReference type="Proteomes" id="UP001159363">
    <property type="component" value="Chromosome 5"/>
</dbReference>
<protein>
    <submittedName>
        <fullName evidence="2">Uncharacterized protein</fullName>
    </submittedName>
</protein>